<dbReference type="AlphaFoldDB" id="M2VD03"/>
<sequence length="67" mass="7230">MRFLFGILILSIGNALAGPIGSNILSIRDPQTVTGCRGCYHNCNVDYPRGSQRNGCYSGCQTIFADC</sequence>
<accession>M2VD03</accession>
<reference evidence="3" key="2">
    <citation type="journal article" date="2013" name="PLoS Genet.">
        <title>Comparative genome structure, secondary metabolite, and effector coding capacity across Cochliobolus pathogens.</title>
        <authorList>
            <person name="Condon B.J."/>
            <person name="Leng Y."/>
            <person name="Wu D."/>
            <person name="Bushley K.E."/>
            <person name="Ohm R.A."/>
            <person name="Otillar R."/>
            <person name="Martin J."/>
            <person name="Schackwitz W."/>
            <person name="Grimwood J."/>
            <person name="MohdZainudin N."/>
            <person name="Xue C."/>
            <person name="Wang R."/>
            <person name="Manning V.A."/>
            <person name="Dhillon B."/>
            <person name="Tu Z.J."/>
            <person name="Steffenson B.J."/>
            <person name="Salamov A."/>
            <person name="Sun H."/>
            <person name="Lowry S."/>
            <person name="LaButti K."/>
            <person name="Han J."/>
            <person name="Copeland A."/>
            <person name="Lindquist E."/>
            <person name="Barry K."/>
            <person name="Schmutz J."/>
            <person name="Baker S.E."/>
            <person name="Ciuffetti L.M."/>
            <person name="Grigoriev I.V."/>
            <person name="Zhong S."/>
            <person name="Turgeon B.G."/>
        </authorList>
    </citation>
    <scope>NUCLEOTIDE SEQUENCE [LARGE SCALE GENOMIC DNA]</scope>
    <source>
        <strain evidence="3">C5 / ATCC 48332 / race O</strain>
    </source>
</reference>
<proteinExistence type="predicted"/>
<dbReference type="HOGENOM" id="CLU_2812150_0_0_1"/>
<organism evidence="2 3">
    <name type="scientific">Cochliobolus heterostrophus (strain C5 / ATCC 48332 / race O)</name>
    <name type="common">Southern corn leaf blight fungus</name>
    <name type="synonym">Bipolaris maydis</name>
    <dbReference type="NCBI Taxonomy" id="701091"/>
    <lineage>
        <taxon>Eukaryota</taxon>
        <taxon>Fungi</taxon>
        <taxon>Dikarya</taxon>
        <taxon>Ascomycota</taxon>
        <taxon>Pezizomycotina</taxon>
        <taxon>Dothideomycetes</taxon>
        <taxon>Pleosporomycetidae</taxon>
        <taxon>Pleosporales</taxon>
        <taxon>Pleosporineae</taxon>
        <taxon>Pleosporaceae</taxon>
        <taxon>Bipolaris</taxon>
    </lineage>
</organism>
<gene>
    <name evidence="2" type="ORF">COCHEDRAFT_1190620</name>
</gene>
<reference evidence="2 3" key="1">
    <citation type="journal article" date="2012" name="PLoS Pathog.">
        <title>Diverse lifestyles and strategies of plant pathogenesis encoded in the genomes of eighteen Dothideomycetes fungi.</title>
        <authorList>
            <person name="Ohm R.A."/>
            <person name="Feau N."/>
            <person name="Henrissat B."/>
            <person name="Schoch C.L."/>
            <person name="Horwitz B.A."/>
            <person name="Barry K.W."/>
            <person name="Condon B.J."/>
            <person name="Copeland A.C."/>
            <person name="Dhillon B."/>
            <person name="Glaser F."/>
            <person name="Hesse C.N."/>
            <person name="Kosti I."/>
            <person name="LaButti K."/>
            <person name="Lindquist E.A."/>
            <person name="Lucas S."/>
            <person name="Salamov A.A."/>
            <person name="Bradshaw R.E."/>
            <person name="Ciuffetti L."/>
            <person name="Hamelin R.C."/>
            <person name="Kema G.H.J."/>
            <person name="Lawrence C."/>
            <person name="Scott J.A."/>
            <person name="Spatafora J.W."/>
            <person name="Turgeon B.G."/>
            <person name="de Wit P.J.G.M."/>
            <person name="Zhong S."/>
            <person name="Goodwin S.B."/>
            <person name="Grigoriev I.V."/>
        </authorList>
    </citation>
    <scope>NUCLEOTIDE SEQUENCE [LARGE SCALE GENOMIC DNA]</scope>
    <source>
        <strain evidence="3">C5 / ATCC 48332 / race O</strain>
    </source>
</reference>
<dbReference type="Proteomes" id="UP000016936">
    <property type="component" value="Unassembled WGS sequence"/>
</dbReference>
<evidence type="ECO:0000313" key="3">
    <source>
        <dbReference type="Proteomes" id="UP000016936"/>
    </source>
</evidence>
<keyword evidence="3" id="KW-1185">Reference proteome</keyword>
<evidence type="ECO:0000313" key="2">
    <source>
        <dbReference type="EMBL" id="EMD97877.1"/>
    </source>
</evidence>
<protein>
    <submittedName>
        <fullName evidence="2">Uncharacterized protein</fullName>
    </submittedName>
</protein>
<feature type="signal peptide" evidence="1">
    <location>
        <begin position="1"/>
        <end position="17"/>
    </location>
</feature>
<dbReference type="OrthoDB" id="10289112at2759"/>
<dbReference type="EMBL" id="KB445569">
    <property type="protein sequence ID" value="EMD97877.1"/>
    <property type="molecule type" value="Genomic_DNA"/>
</dbReference>
<keyword evidence="1" id="KW-0732">Signal</keyword>
<name>M2VD03_COCH5</name>
<evidence type="ECO:0000256" key="1">
    <source>
        <dbReference type="SAM" id="SignalP"/>
    </source>
</evidence>
<feature type="chain" id="PRO_5004028057" evidence="1">
    <location>
        <begin position="18"/>
        <end position="67"/>
    </location>
</feature>